<keyword evidence="2" id="KW-1185">Reference proteome</keyword>
<dbReference type="Proteomes" id="UP000518266">
    <property type="component" value="Unassembled WGS sequence"/>
</dbReference>
<dbReference type="AlphaFoldDB" id="A0A7J5YZZ5"/>
<comment type="caution">
    <text evidence="1">The sequence shown here is derived from an EMBL/GenBank/DDBJ whole genome shotgun (WGS) entry which is preliminary data.</text>
</comment>
<proteinExistence type="predicted"/>
<gene>
    <name evidence="1" type="ORF">F7725_022436</name>
</gene>
<protein>
    <submittedName>
        <fullName evidence="1">Uncharacterized protein</fullName>
    </submittedName>
</protein>
<sequence>MLAVLVEVVLAVLIPDEPDWIRKKIEHIEFTSMQALREQKENQPQCCVEPQRFEISARAHSAYRCAYNAACLHISVPAALTNSHGASAI</sequence>
<accession>A0A7J5YZZ5</accession>
<reference evidence="1 2" key="1">
    <citation type="submission" date="2020-03" db="EMBL/GenBank/DDBJ databases">
        <title>Dissostichus mawsoni Genome sequencing and assembly.</title>
        <authorList>
            <person name="Park H."/>
        </authorList>
    </citation>
    <scope>NUCLEOTIDE SEQUENCE [LARGE SCALE GENOMIC DNA]</scope>
    <source>
        <strain evidence="1">DM0001</strain>
        <tissue evidence="1">Muscle</tissue>
    </source>
</reference>
<evidence type="ECO:0000313" key="2">
    <source>
        <dbReference type="Proteomes" id="UP000518266"/>
    </source>
</evidence>
<organism evidence="1 2">
    <name type="scientific">Dissostichus mawsoni</name>
    <name type="common">Antarctic cod</name>
    <dbReference type="NCBI Taxonomy" id="36200"/>
    <lineage>
        <taxon>Eukaryota</taxon>
        <taxon>Metazoa</taxon>
        <taxon>Chordata</taxon>
        <taxon>Craniata</taxon>
        <taxon>Vertebrata</taxon>
        <taxon>Euteleostomi</taxon>
        <taxon>Actinopterygii</taxon>
        <taxon>Neopterygii</taxon>
        <taxon>Teleostei</taxon>
        <taxon>Neoteleostei</taxon>
        <taxon>Acanthomorphata</taxon>
        <taxon>Eupercaria</taxon>
        <taxon>Perciformes</taxon>
        <taxon>Notothenioidei</taxon>
        <taxon>Nototheniidae</taxon>
        <taxon>Dissostichus</taxon>
    </lineage>
</organism>
<dbReference type="EMBL" id="JAAKFY010000007">
    <property type="protein sequence ID" value="KAF3854381.1"/>
    <property type="molecule type" value="Genomic_DNA"/>
</dbReference>
<name>A0A7J5YZZ5_DISMA</name>
<evidence type="ECO:0000313" key="1">
    <source>
        <dbReference type="EMBL" id="KAF3854381.1"/>
    </source>
</evidence>